<dbReference type="Proteomes" id="UP000500741">
    <property type="component" value="Chromosome"/>
</dbReference>
<keyword evidence="3" id="KW-1185">Reference proteome</keyword>
<proteinExistence type="predicted"/>
<dbReference type="KEGG" id="wco:G7084_04070"/>
<dbReference type="InterPro" id="IPR031898">
    <property type="entry name" value="ZoocinA_TRD"/>
</dbReference>
<dbReference type="Gene3D" id="2.40.50.670">
    <property type="match status" value="1"/>
</dbReference>
<evidence type="ECO:0000313" key="3">
    <source>
        <dbReference type="Proteomes" id="UP000500741"/>
    </source>
</evidence>
<dbReference type="RefSeq" id="WP_166010286.1">
    <property type="nucleotide sequence ID" value="NZ_CP049888.1"/>
</dbReference>
<gene>
    <name evidence="2" type="ORF">G7084_04070</name>
</gene>
<evidence type="ECO:0000259" key="1">
    <source>
        <dbReference type="Pfam" id="PF16775"/>
    </source>
</evidence>
<dbReference type="InterPro" id="IPR038263">
    <property type="entry name" value="Lytic_exo_TRD_sf"/>
</dbReference>
<feature type="domain" description="Lytic exoenzyme target recognition" evidence="1">
    <location>
        <begin position="40"/>
        <end position="131"/>
    </location>
</feature>
<sequence length="135" mass="15067">MRYEGEQSDNPAQLDPPTNSVSAIERFKQAGNEYTLYNSIRVDEVKFENGLWQAINKKLAGGDDYNYTDNGLPLGAVHRTDGGDENNVEPGAMFAFNDGYNHGTIDEYDEATNGCRIDMGEYGSIWFNADELLKL</sequence>
<evidence type="ECO:0000313" key="2">
    <source>
        <dbReference type="EMBL" id="QIL50560.1"/>
    </source>
</evidence>
<organism evidence="2 3">
    <name type="scientific">Weissella coleopterorum</name>
    <dbReference type="NCBI Taxonomy" id="2714949"/>
    <lineage>
        <taxon>Bacteria</taxon>
        <taxon>Bacillati</taxon>
        <taxon>Bacillota</taxon>
        <taxon>Bacilli</taxon>
        <taxon>Lactobacillales</taxon>
        <taxon>Lactobacillaceae</taxon>
        <taxon>Weissella</taxon>
    </lineage>
</organism>
<dbReference type="EMBL" id="CP049888">
    <property type="protein sequence ID" value="QIL50560.1"/>
    <property type="molecule type" value="Genomic_DNA"/>
</dbReference>
<reference evidence="2 3" key="1">
    <citation type="submission" date="2020-03" db="EMBL/GenBank/DDBJ databases">
        <title>Weissella sp. nov., isolated from Cybister lewisianus.</title>
        <authorList>
            <person name="Hyun D.-W."/>
            <person name="Bae J.-W."/>
        </authorList>
    </citation>
    <scope>NUCLEOTIDE SEQUENCE [LARGE SCALE GENOMIC DNA]</scope>
    <source>
        <strain evidence="2 3">HDW19</strain>
    </source>
</reference>
<dbReference type="Pfam" id="PF16775">
    <property type="entry name" value="ZoocinA_TRD"/>
    <property type="match status" value="1"/>
</dbReference>
<protein>
    <recommendedName>
        <fullName evidence="1">Lytic exoenzyme target recognition domain-containing protein</fullName>
    </recommendedName>
</protein>
<accession>A0A6G8B003</accession>
<dbReference type="AlphaFoldDB" id="A0A6G8B003"/>
<name>A0A6G8B003_9LACO</name>